<evidence type="ECO:0000259" key="3">
    <source>
        <dbReference type="PROSITE" id="PS50158"/>
    </source>
</evidence>
<reference evidence="5" key="1">
    <citation type="submission" date="2025-08" db="UniProtKB">
        <authorList>
            <consortium name="RefSeq"/>
        </authorList>
    </citation>
    <scope>IDENTIFICATION</scope>
</reference>
<accession>A0A6J0PP53</accession>
<proteinExistence type="predicted"/>
<dbReference type="RefSeq" id="XP_019709222.1">
    <property type="nucleotide sequence ID" value="XM_019853663.1"/>
</dbReference>
<dbReference type="Pfam" id="PF03732">
    <property type="entry name" value="Retrotrans_gag"/>
    <property type="match status" value="1"/>
</dbReference>
<dbReference type="InParanoid" id="A0A6J0PP53"/>
<keyword evidence="1" id="KW-0862">Zinc</keyword>
<gene>
    <name evidence="5" type="primary">LOC109506410</name>
</gene>
<dbReference type="PANTHER" id="PTHR34482">
    <property type="entry name" value="DNA DAMAGE-INDUCIBLE PROTEIN 1-LIKE"/>
    <property type="match status" value="1"/>
</dbReference>
<keyword evidence="1" id="KW-0863">Zinc-finger</keyword>
<dbReference type="SMART" id="SM00343">
    <property type="entry name" value="ZnF_C2HC"/>
    <property type="match status" value="2"/>
</dbReference>
<dbReference type="SUPFAM" id="SSF57756">
    <property type="entry name" value="Retrovirus zinc finger-like domains"/>
    <property type="match status" value="1"/>
</dbReference>
<sequence>MARGTERGQNRRPSQFADGSNAWEPGEAADWWEMKIEKLGPNDVLFIWKEFRKVFYEKYFFQSIQLQKFREFDLLVQDHMTVAQYAAKFEELSRYAPALIAEENVRARKFENGLRERIQQLVTVFELPTYKEVVNKCLIIEKRLNDAQVAKEKCMKKRGPAIDSQGQSIRAFKPKTPKSNQTAIESKVQFQESIICYRCGGSHLKRDCTWLGGQCYKCGRDGHKAVVCRSRGESQR</sequence>
<dbReference type="OrthoDB" id="786726at2759"/>
<evidence type="ECO:0000313" key="4">
    <source>
        <dbReference type="Proteomes" id="UP000504607"/>
    </source>
</evidence>
<dbReference type="GO" id="GO:0003676">
    <property type="term" value="F:nucleic acid binding"/>
    <property type="evidence" value="ECO:0007669"/>
    <property type="project" value="InterPro"/>
</dbReference>
<dbReference type="AlphaFoldDB" id="A0A6J0PP53"/>
<name>A0A6J0PP53_ELAGV</name>
<dbReference type="Gene3D" id="4.10.60.10">
    <property type="entry name" value="Zinc finger, CCHC-type"/>
    <property type="match status" value="1"/>
</dbReference>
<dbReference type="Proteomes" id="UP000504607">
    <property type="component" value="Chromosome 11"/>
</dbReference>
<keyword evidence="1" id="KW-0479">Metal-binding</keyword>
<dbReference type="PANTHER" id="PTHR34482:SF48">
    <property type="entry name" value="GAG PROTEASE POLYPROTEIN"/>
    <property type="match status" value="1"/>
</dbReference>
<evidence type="ECO:0000313" key="5">
    <source>
        <dbReference type="RefSeq" id="XP_019709222.1"/>
    </source>
</evidence>
<feature type="domain" description="CCHC-type" evidence="3">
    <location>
        <begin position="215"/>
        <end position="230"/>
    </location>
</feature>
<dbReference type="InterPro" id="IPR005162">
    <property type="entry name" value="Retrotrans_gag_dom"/>
</dbReference>
<evidence type="ECO:0000256" key="1">
    <source>
        <dbReference type="PROSITE-ProRule" id="PRU00047"/>
    </source>
</evidence>
<feature type="region of interest" description="Disordered" evidence="2">
    <location>
        <begin position="1"/>
        <end position="21"/>
    </location>
</feature>
<dbReference type="InterPro" id="IPR036875">
    <property type="entry name" value="Znf_CCHC_sf"/>
</dbReference>
<evidence type="ECO:0000256" key="2">
    <source>
        <dbReference type="SAM" id="MobiDB-lite"/>
    </source>
</evidence>
<dbReference type="PROSITE" id="PS50158">
    <property type="entry name" value="ZF_CCHC"/>
    <property type="match status" value="1"/>
</dbReference>
<dbReference type="InterPro" id="IPR001878">
    <property type="entry name" value="Znf_CCHC"/>
</dbReference>
<dbReference type="GO" id="GO:0008270">
    <property type="term" value="F:zinc ion binding"/>
    <property type="evidence" value="ECO:0007669"/>
    <property type="project" value="UniProtKB-KW"/>
</dbReference>
<organism evidence="4 5">
    <name type="scientific">Elaeis guineensis var. tenera</name>
    <name type="common">Oil palm</name>
    <dbReference type="NCBI Taxonomy" id="51953"/>
    <lineage>
        <taxon>Eukaryota</taxon>
        <taxon>Viridiplantae</taxon>
        <taxon>Streptophyta</taxon>
        <taxon>Embryophyta</taxon>
        <taxon>Tracheophyta</taxon>
        <taxon>Spermatophyta</taxon>
        <taxon>Magnoliopsida</taxon>
        <taxon>Liliopsida</taxon>
        <taxon>Arecaceae</taxon>
        <taxon>Arecoideae</taxon>
        <taxon>Cocoseae</taxon>
        <taxon>Elaeidinae</taxon>
        <taxon>Elaeis</taxon>
    </lineage>
</organism>
<protein>
    <submittedName>
        <fullName evidence="5">Uncharacterized protein LOC109506410</fullName>
    </submittedName>
</protein>
<keyword evidence="4" id="KW-1185">Reference proteome</keyword>